<feature type="transmembrane region" description="Helical" evidence="6">
    <location>
        <begin position="172"/>
        <end position="195"/>
    </location>
</feature>
<feature type="transmembrane region" description="Helical" evidence="6">
    <location>
        <begin position="285"/>
        <end position="307"/>
    </location>
</feature>
<dbReference type="EMBL" id="JACAZH010000006">
    <property type="protein sequence ID" value="KAF7366931.1"/>
    <property type="molecule type" value="Genomic_DNA"/>
</dbReference>
<feature type="transmembrane region" description="Helical" evidence="6">
    <location>
        <begin position="319"/>
        <end position="338"/>
    </location>
</feature>
<evidence type="ECO:0000256" key="1">
    <source>
        <dbReference type="ARBA" id="ARBA00004141"/>
    </source>
</evidence>
<feature type="transmembrane region" description="Helical" evidence="6">
    <location>
        <begin position="215"/>
        <end position="237"/>
    </location>
</feature>
<feature type="transmembrane region" description="Helical" evidence="6">
    <location>
        <begin position="451"/>
        <end position="470"/>
    </location>
</feature>
<organism evidence="8 9">
    <name type="scientific">Mycena sanguinolenta</name>
    <dbReference type="NCBI Taxonomy" id="230812"/>
    <lineage>
        <taxon>Eukaryota</taxon>
        <taxon>Fungi</taxon>
        <taxon>Dikarya</taxon>
        <taxon>Basidiomycota</taxon>
        <taxon>Agaricomycotina</taxon>
        <taxon>Agaricomycetes</taxon>
        <taxon>Agaricomycetidae</taxon>
        <taxon>Agaricales</taxon>
        <taxon>Marasmiineae</taxon>
        <taxon>Mycenaceae</taxon>
        <taxon>Mycena</taxon>
    </lineage>
</organism>
<dbReference type="AlphaFoldDB" id="A0A8H6YY40"/>
<protein>
    <submittedName>
        <fullName evidence="8">Efflux pump azaL</fullName>
    </submittedName>
</protein>
<evidence type="ECO:0000313" key="9">
    <source>
        <dbReference type="Proteomes" id="UP000623467"/>
    </source>
</evidence>
<reference evidence="8" key="1">
    <citation type="submission" date="2020-05" db="EMBL/GenBank/DDBJ databases">
        <title>Mycena genomes resolve the evolution of fungal bioluminescence.</title>
        <authorList>
            <person name="Tsai I.J."/>
        </authorList>
    </citation>
    <scope>NUCLEOTIDE SEQUENCE</scope>
    <source>
        <strain evidence="8">160909Yilan</strain>
    </source>
</reference>
<keyword evidence="9" id="KW-1185">Reference proteome</keyword>
<dbReference type="OrthoDB" id="419616at2759"/>
<accession>A0A8H6YY40</accession>
<dbReference type="Proteomes" id="UP000623467">
    <property type="component" value="Unassembled WGS sequence"/>
</dbReference>
<feature type="transmembrane region" description="Helical" evidence="6">
    <location>
        <begin position="350"/>
        <end position="368"/>
    </location>
</feature>
<evidence type="ECO:0000259" key="7">
    <source>
        <dbReference type="PROSITE" id="PS50850"/>
    </source>
</evidence>
<keyword evidence="4 6" id="KW-1133">Transmembrane helix</keyword>
<dbReference type="PROSITE" id="PS50850">
    <property type="entry name" value="MFS"/>
    <property type="match status" value="1"/>
</dbReference>
<feature type="transmembrane region" description="Helical" evidence="6">
    <location>
        <begin position="115"/>
        <end position="133"/>
    </location>
</feature>
<keyword evidence="5 6" id="KW-0472">Membrane</keyword>
<keyword evidence="2" id="KW-0813">Transport</keyword>
<evidence type="ECO:0000256" key="6">
    <source>
        <dbReference type="SAM" id="Phobius"/>
    </source>
</evidence>
<evidence type="ECO:0000313" key="8">
    <source>
        <dbReference type="EMBL" id="KAF7366931.1"/>
    </source>
</evidence>
<dbReference type="InterPro" id="IPR011701">
    <property type="entry name" value="MFS"/>
</dbReference>
<dbReference type="InterPro" id="IPR020846">
    <property type="entry name" value="MFS_dom"/>
</dbReference>
<dbReference type="Gene3D" id="1.20.1250.20">
    <property type="entry name" value="MFS general substrate transporter like domains"/>
    <property type="match status" value="1"/>
</dbReference>
<comment type="caution">
    <text evidence="8">The sequence shown here is derived from an EMBL/GenBank/DDBJ whole genome shotgun (WGS) entry which is preliminary data.</text>
</comment>
<evidence type="ECO:0000256" key="3">
    <source>
        <dbReference type="ARBA" id="ARBA00022692"/>
    </source>
</evidence>
<dbReference type="SUPFAM" id="SSF103473">
    <property type="entry name" value="MFS general substrate transporter"/>
    <property type="match status" value="1"/>
</dbReference>
<dbReference type="PRINTS" id="PR01035">
    <property type="entry name" value="TCRTETA"/>
</dbReference>
<gene>
    <name evidence="8" type="ORF">MSAN_00951800</name>
</gene>
<dbReference type="Pfam" id="PF07690">
    <property type="entry name" value="MFS_1"/>
    <property type="match status" value="1"/>
</dbReference>
<dbReference type="PANTHER" id="PTHR23504">
    <property type="entry name" value="MAJOR FACILITATOR SUPERFAMILY DOMAIN-CONTAINING PROTEIN 10"/>
    <property type="match status" value="1"/>
</dbReference>
<evidence type="ECO:0000256" key="4">
    <source>
        <dbReference type="ARBA" id="ARBA00022989"/>
    </source>
</evidence>
<dbReference type="PANTHER" id="PTHR23504:SF15">
    <property type="entry name" value="MAJOR FACILITATOR SUPERFAMILY (MFS) PROFILE DOMAIN-CONTAINING PROTEIN"/>
    <property type="match status" value="1"/>
</dbReference>
<dbReference type="CDD" id="cd17330">
    <property type="entry name" value="MFS_SLC46_TetA_like"/>
    <property type="match status" value="1"/>
</dbReference>
<evidence type="ECO:0000256" key="5">
    <source>
        <dbReference type="ARBA" id="ARBA00023136"/>
    </source>
</evidence>
<proteinExistence type="predicted"/>
<name>A0A8H6YY40_9AGAR</name>
<evidence type="ECO:0000256" key="2">
    <source>
        <dbReference type="ARBA" id="ARBA00022448"/>
    </source>
</evidence>
<feature type="transmembrane region" description="Helical" evidence="6">
    <location>
        <begin position="427"/>
        <end position="445"/>
    </location>
</feature>
<sequence>MTAISSLPPSLPATSLLDMDEDITETTVLIPKPQQKTPTPLPKLQFGIIMFVLICEPTAGQSIYPYINQLVSELGITGGDQRKVGYYAESLFYFTEATTTLQWSRASDYVGRKPILVIGLFGTTLSMLCFGMSRTFWMLVASRCLTGLLNGNVGVMKSTLADLTDSSNRAQAVGFLPIMWELGSAFGFFIGGYLSQPQRRFPNMFSGKFWEDYPYLLPSLATGSLVCFSGVIILLFFKETAPSKKSRTSDEREDSNSHAPSPSPAAPVHLLQLLTFPVMISVSNYISLAFLNIVVVSLIPLFFAMPVTIGGLGLPPSKIGLVMTIQSVAVGVFQLFFFAKIIRRFGERAVMIGGMSMFPVVFGLIPIISATAQQSGRSVAVWALVACLLSLNIFADMCFGVVWMFLAASAPKDRRGAVNGLGQTSVSLARAIAPAFATSFFSLSVEYNLLGGYAVYAFFGALSVGAVMLARRLPGELWEEEDH</sequence>
<feature type="domain" description="Major facilitator superfamily (MFS) profile" evidence="7">
    <location>
        <begin position="1"/>
        <end position="478"/>
    </location>
</feature>
<keyword evidence="3 6" id="KW-0812">Transmembrane</keyword>
<dbReference type="InterPro" id="IPR001958">
    <property type="entry name" value="Tet-R_TetA/multi-R_MdtG-like"/>
</dbReference>
<dbReference type="GO" id="GO:0022857">
    <property type="term" value="F:transmembrane transporter activity"/>
    <property type="evidence" value="ECO:0007669"/>
    <property type="project" value="InterPro"/>
</dbReference>
<dbReference type="GO" id="GO:0016020">
    <property type="term" value="C:membrane"/>
    <property type="evidence" value="ECO:0007669"/>
    <property type="project" value="UniProtKB-SubCell"/>
</dbReference>
<comment type="subcellular location">
    <subcellularLocation>
        <location evidence="1">Membrane</location>
        <topology evidence="1">Multi-pass membrane protein</topology>
    </subcellularLocation>
</comment>
<dbReference type="InterPro" id="IPR036259">
    <property type="entry name" value="MFS_trans_sf"/>
</dbReference>
<feature type="transmembrane region" description="Helical" evidence="6">
    <location>
        <begin position="380"/>
        <end position="406"/>
    </location>
</feature>